<name>A0A0D6EVU8_9PROT</name>
<dbReference type="KEGG" id="mbat:BN1208_0688"/>
<dbReference type="Pfam" id="PF13426">
    <property type="entry name" value="PAS_9"/>
    <property type="match status" value="1"/>
</dbReference>
<comment type="subcellular location">
    <subcellularLocation>
        <location evidence="2">Membrane</location>
    </subcellularLocation>
</comment>
<dbReference type="CDD" id="cd00130">
    <property type="entry name" value="PAS"/>
    <property type="match status" value="1"/>
</dbReference>
<dbReference type="InterPro" id="IPR050482">
    <property type="entry name" value="Sensor_HK_TwoCompSys"/>
</dbReference>
<organism evidence="12 13">
    <name type="scientific">Candidatus Methylopumilus planktonicus</name>
    <dbReference type="NCBI Taxonomy" id="1581557"/>
    <lineage>
        <taxon>Bacteria</taxon>
        <taxon>Pseudomonadati</taxon>
        <taxon>Pseudomonadota</taxon>
        <taxon>Betaproteobacteria</taxon>
        <taxon>Nitrosomonadales</taxon>
        <taxon>Methylophilaceae</taxon>
        <taxon>Candidatus Methylopumilus</taxon>
    </lineage>
</organism>
<dbReference type="GO" id="GO:0000155">
    <property type="term" value="F:phosphorelay sensor kinase activity"/>
    <property type="evidence" value="ECO:0007669"/>
    <property type="project" value="InterPro"/>
</dbReference>
<keyword evidence="8" id="KW-0472">Membrane</keyword>
<keyword evidence="13" id="KW-1185">Reference proteome</keyword>
<keyword evidence="8" id="KW-1133">Transmembrane helix</keyword>
<keyword evidence="8" id="KW-0812">Transmembrane</keyword>
<evidence type="ECO:0000313" key="12">
    <source>
        <dbReference type="EMBL" id="CEZ19574.1"/>
    </source>
</evidence>
<dbReference type="SUPFAM" id="SSF158472">
    <property type="entry name" value="HAMP domain-like"/>
    <property type="match status" value="1"/>
</dbReference>
<evidence type="ECO:0000256" key="6">
    <source>
        <dbReference type="ARBA" id="ARBA00022777"/>
    </source>
</evidence>
<sequence>MNLRVRLNLLITAILLIFFVSMGYTIMKGSKESIQEGVESANRVTMQLLDTVIISSSQNPEWGYTHDVLKRFLEELGHVRSSNINLYTLQGELLYASPPSKYRINDPPPPKWFETSLTPKEVIDTRVIRFGKLIVKTNPTGAIKESWAKMNHFFLIACVFFVLLNIVVYWMLGFWLRPLEPMVEAITKMGEGDFEARLPNFNLPEFAVIAENFNRMGDSLQSKIRENQRLALIAQQTADAIVIHDLQSKISFWNASAEKIFGYSPKEILGKSAYVLTSKAHENELRKSFQLIHTGKNIHNIETQRIKKNREVVDVAISFSPLIDPITNEIIGDICSMRDISEKKIAEESKLKLEENRKFTQLIQSHIEDERRSLARELHDELGQYVSAIKIFASNISNKAKKISPEIEKNADSVISAANQIYDGMHSIIKQLRPGALDNLGLAETLKDTVNTWQKQYEHLKIHLLIKGDLNHLNETLNINFYRIIQEAMNNALKHSQAKTIKINLVLIKKGFLELNFSDDGQGMDLKKIDQTKNFGILGMQERIQSLNGSFELISKKNQGTQILISVPI</sequence>
<evidence type="ECO:0000259" key="9">
    <source>
        <dbReference type="PROSITE" id="PS50109"/>
    </source>
</evidence>
<keyword evidence="7" id="KW-0902">Two-component regulatory system</keyword>
<dbReference type="EMBL" id="LN827929">
    <property type="protein sequence ID" value="CEZ19574.1"/>
    <property type="molecule type" value="Genomic_DNA"/>
</dbReference>
<dbReference type="InterPro" id="IPR005467">
    <property type="entry name" value="His_kinase_dom"/>
</dbReference>
<protein>
    <recommendedName>
        <fullName evidence="3">histidine kinase</fullName>
        <ecNumber evidence="3">2.7.13.3</ecNumber>
    </recommendedName>
</protein>
<dbReference type="Gene3D" id="1.20.5.1930">
    <property type="match status" value="1"/>
</dbReference>
<dbReference type="AlphaFoldDB" id="A0A0D6EVU8"/>
<dbReference type="InterPro" id="IPR000014">
    <property type="entry name" value="PAS"/>
</dbReference>
<evidence type="ECO:0000256" key="2">
    <source>
        <dbReference type="ARBA" id="ARBA00004370"/>
    </source>
</evidence>
<dbReference type="Pfam" id="PF00672">
    <property type="entry name" value="HAMP"/>
    <property type="match status" value="1"/>
</dbReference>
<dbReference type="Proteomes" id="UP000064007">
    <property type="component" value="Chromosome 1"/>
</dbReference>
<keyword evidence="4" id="KW-0597">Phosphoprotein</keyword>
<feature type="transmembrane region" description="Helical" evidence="8">
    <location>
        <begin position="6"/>
        <end position="26"/>
    </location>
</feature>
<dbReference type="SMART" id="SM00304">
    <property type="entry name" value="HAMP"/>
    <property type="match status" value="1"/>
</dbReference>
<dbReference type="InterPro" id="IPR011712">
    <property type="entry name" value="Sig_transdc_His_kin_sub3_dim/P"/>
</dbReference>
<feature type="transmembrane region" description="Helical" evidence="8">
    <location>
        <begin position="153"/>
        <end position="176"/>
    </location>
</feature>
<dbReference type="OrthoDB" id="9813412at2"/>
<dbReference type="CDD" id="cd06225">
    <property type="entry name" value="HAMP"/>
    <property type="match status" value="1"/>
</dbReference>
<evidence type="ECO:0000313" key="13">
    <source>
        <dbReference type="Proteomes" id="UP000064007"/>
    </source>
</evidence>
<dbReference type="STRING" id="1581557.BN1208_0688"/>
<dbReference type="EC" id="2.7.13.3" evidence="3"/>
<evidence type="ECO:0000256" key="8">
    <source>
        <dbReference type="SAM" id="Phobius"/>
    </source>
</evidence>
<comment type="catalytic activity">
    <reaction evidence="1">
        <text>ATP + protein L-histidine = ADP + protein N-phospho-L-histidine.</text>
        <dbReference type="EC" id="2.7.13.3"/>
    </reaction>
</comment>
<evidence type="ECO:0000259" key="10">
    <source>
        <dbReference type="PROSITE" id="PS50112"/>
    </source>
</evidence>
<dbReference type="Gene3D" id="3.30.565.10">
    <property type="entry name" value="Histidine kinase-like ATPase, C-terminal domain"/>
    <property type="match status" value="1"/>
</dbReference>
<dbReference type="Gene3D" id="3.30.450.20">
    <property type="entry name" value="PAS domain"/>
    <property type="match status" value="1"/>
</dbReference>
<feature type="domain" description="HAMP" evidence="11">
    <location>
        <begin position="173"/>
        <end position="225"/>
    </location>
</feature>
<gene>
    <name evidence="12" type="ORF">BN1208_0688</name>
</gene>
<keyword evidence="5" id="KW-0808">Transferase</keyword>
<proteinExistence type="predicted"/>
<reference evidence="13" key="1">
    <citation type="submission" date="2014-12" db="EMBL/GenBank/DDBJ databases">
        <authorList>
            <person name="Salcher M.M."/>
        </authorList>
    </citation>
    <scope>NUCLEOTIDE SEQUENCE [LARGE SCALE GENOMIC DNA]</scope>
    <source>
        <strain evidence="13">MMS-10A-171</strain>
    </source>
</reference>
<dbReference type="PROSITE" id="PS50885">
    <property type="entry name" value="HAMP"/>
    <property type="match status" value="1"/>
</dbReference>
<dbReference type="InterPro" id="IPR003594">
    <property type="entry name" value="HATPase_dom"/>
</dbReference>
<evidence type="ECO:0000259" key="11">
    <source>
        <dbReference type="PROSITE" id="PS50885"/>
    </source>
</evidence>
<dbReference type="Pfam" id="PF07730">
    <property type="entry name" value="HisKA_3"/>
    <property type="match status" value="1"/>
</dbReference>
<dbReference type="SUPFAM" id="SSF55785">
    <property type="entry name" value="PYP-like sensor domain (PAS domain)"/>
    <property type="match status" value="1"/>
</dbReference>
<evidence type="ECO:0000256" key="4">
    <source>
        <dbReference type="ARBA" id="ARBA00022553"/>
    </source>
</evidence>
<feature type="domain" description="PAS" evidence="10">
    <location>
        <begin position="226"/>
        <end position="296"/>
    </location>
</feature>
<dbReference type="SMART" id="SM00091">
    <property type="entry name" value="PAS"/>
    <property type="match status" value="1"/>
</dbReference>
<keyword evidence="6 12" id="KW-0418">Kinase</keyword>
<dbReference type="CDD" id="cd16917">
    <property type="entry name" value="HATPase_UhpB-NarQ-NarX-like"/>
    <property type="match status" value="1"/>
</dbReference>
<dbReference type="GO" id="GO:0046983">
    <property type="term" value="F:protein dimerization activity"/>
    <property type="evidence" value="ECO:0007669"/>
    <property type="project" value="InterPro"/>
</dbReference>
<dbReference type="Pfam" id="PF02518">
    <property type="entry name" value="HATPase_c"/>
    <property type="match status" value="1"/>
</dbReference>
<dbReference type="PANTHER" id="PTHR24421">
    <property type="entry name" value="NITRATE/NITRITE SENSOR PROTEIN NARX-RELATED"/>
    <property type="match status" value="1"/>
</dbReference>
<dbReference type="RefSeq" id="WP_046487891.1">
    <property type="nucleotide sequence ID" value="NZ_LN827929.1"/>
</dbReference>
<evidence type="ECO:0000256" key="7">
    <source>
        <dbReference type="ARBA" id="ARBA00023012"/>
    </source>
</evidence>
<dbReference type="PROSITE" id="PS50112">
    <property type="entry name" value="PAS"/>
    <property type="match status" value="1"/>
</dbReference>
<accession>A0A0D6EVU8</accession>
<evidence type="ECO:0000256" key="1">
    <source>
        <dbReference type="ARBA" id="ARBA00000085"/>
    </source>
</evidence>
<dbReference type="NCBIfam" id="TIGR00229">
    <property type="entry name" value="sensory_box"/>
    <property type="match status" value="1"/>
</dbReference>
<dbReference type="SUPFAM" id="SSF55874">
    <property type="entry name" value="ATPase domain of HSP90 chaperone/DNA topoisomerase II/histidine kinase"/>
    <property type="match status" value="1"/>
</dbReference>
<dbReference type="InterPro" id="IPR035965">
    <property type="entry name" value="PAS-like_dom_sf"/>
</dbReference>
<dbReference type="PANTHER" id="PTHR24421:SF58">
    <property type="entry name" value="SIGNAL TRANSDUCTION HISTIDINE-PROTEIN KINASE_PHOSPHATASE UHPB"/>
    <property type="match status" value="1"/>
</dbReference>
<feature type="domain" description="Histidine kinase" evidence="9">
    <location>
        <begin position="373"/>
        <end position="569"/>
    </location>
</feature>
<dbReference type="GO" id="GO:0016020">
    <property type="term" value="C:membrane"/>
    <property type="evidence" value="ECO:0007669"/>
    <property type="project" value="UniProtKB-SubCell"/>
</dbReference>
<dbReference type="InterPro" id="IPR036890">
    <property type="entry name" value="HATPase_C_sf"/>
</dbReference>
<dbReference type="InterPro" id="IPR003660">
    <property type="entry name" value="HAMP_dom"/>
</dbReference>
<evidence type="ECO:0000256" key="3">
    <source>
        <dbReference type="ARBA" id="ARBA00012438"/>
    </source>
</evidence>
<dbReference type="HOGENOM" id="CLU_045360_1_0_4"/>
<dbReference type="Gene3D" id="6.10.340.10">
    <property type="match status" value="1"/>
</dbReference>
<dbReference type="PROSITE" id="PS50109">
    <property type="entry name" value="HIS_KIN"/>
    <property type="match status" value="1"/>
</dbReference>
<evidence type="ECO:0000256" key="5">
    <source>
        <dbReference type="ARBA" id="ARBA00022679"/>
    </source>
</evidence>